<keyword evidence="2" id="KW-0119">Carbohydrate metabolism</keyword>
<dbReference type="PIRSF" id="PIRSF004869">
    <property type="entry name" value="PflX_prd"/>
    <property type="match status" value="1"/>
</dbReference>
<dbReference type="InterPro" id="IPR007197">
    <property type="entry name" value="rSAM"/>
</dbReference>
<dbReference type="OrthoDB" id="9778883at2"/>
<dbReference type="PANTHER" id="PTHR30352">
    <property type="entry name" value="PYRUVATE FORMATE-LYASE-ACTIVATING ENZYME"/>
    <property type="match status" value="1"/>
</dbReference>
<evidence type="ECO:0000256" key="5">
    <source>
        <dbReference type="ARBA" id="ARBA00023004"/>
    </source>
</evidence>
<evidence type="ECO:0000256" key="2">
    <source>
        <dbReference type="ARBA" id="ARBA00022526"/>
    </source>
</evidence>
<evidence type="ECO:0000256" key="7">
    <source>
        <dbReference type="PIRSR" id="PIRSR004869-50"/>
    </source>
</evidence>
<dbReference type="RefSeq" id="WP_132974870.1">
    <property type="nucleotide sequence ID" value="NZ_SMAO01000001.1"/>
</dbReference>
<organism evidence="9 10">
    <name type="scientific">Thiobaca trueperi</name>
    <dbReference type="NCBI Taxonomy" id="127458"/>
    <lineage>
        <taxon>Bacteria</taxon>
        <taxon>Pseudomonadati</taxon>
        <taxon>Pseudomonadota</taxon>
        <taxon>Gammaproteobacteria</taxon>
        <taxon>Chromatiales</taxon>
        <taxon>Chromatiaceae</taxon>
        <taxon>Thiobaca</taxon>
    </lineage>
</organism>
<keyword evidence="1" id="KW-0004">4Fe-4S</keyword>
<dbReference type="CDD" id="cd01335">
    <property type="entry name" value="Radical_SAM"/>
    <property type="match status" value="1"/>
</dbReference>
<keyword evidence="4 7" id="KW-0479">Metal-binding</keyword>
<dbReference type="EMBL" id="SMAO01000001">
    <property type="protein sequence ID" value="TCT23764.1"/>
    <property type="molecule type" value="Genomic_DNA"/>
</dbReference>
<keyword evidence="3 7" id="KW-0949">S-adenosyl-L-methionine</keyword>
<dbReference type="SFLD" id="SFLDS00029">
    <property type="entry name" value="Radical_SAM"/>
    <property type="match status" value="1"/>
</dbReference>
<keyword evidence="10" id="KW-1185">Reference proteome</keyword>
<feature type="binding site" evidence="7">
    <location>
        <position position="86"/>
    </location>
    <ligand>
        <name>[4Fe-4S] cluster</name>
        <dbReference type="ChEBI" id="CHEBI:49883"/>
        <note>4Fe-4S-S-AdoMet</note>
    </ligand>
</feature>
<proteinExistence type="predicted"/>
<feature type="binding site" evidence="7">
    <location>
        <position position="82"/>
    </location>
    <ligand>
        <name>[4Fe-4S] cluster</name>
        <dbReference type="ChEBI" id="CHEBI:49883"/>
        <note>4Fe-4S-S-AdoMet</note>
    </ligand>
</feature>
<name>A0A4R3N4R2_9GAMM</name>
<dbReference type="AlphaFoldDB" id="A0A4R3N4R2"/>
<dbReference type="GO" id="GO:0006006">
    <property type="term" value="P:glucose metabolic process"/>
    <property type="evidence" value="ECO:0007669"/>
    <property type="project" value="UniProtKB-KW"/>
</dbReference>
<dbReference type="Pfam" id="PF04055">
    <property type="entry name" value="Radical_SAM"/>
    <property type="match status" value="1"/>
</dbReference>
<dbReference type="GO" id="GO:0016829">
    <property type="term" value="F:lyase activity"/>
    <property type="evidence" value="ECO:0007669"/>
    <property type="project" value="UniProtKB-KW"/>
</dbReference>
<dbReference type="InterPro" id="IPR034457">
    <property type="entry name" value="Organic_radical-activating"/>
</dbReference>
<evidence type="ECO:0000256" key="3">
    <source>
        <dbReference type="ARBA" id="ARBA00022691"/>
    </source>
</evidence>
<evidence type="ECO:0000313" key="9">
    <source>
        <dbReference type="EMBL" id="TCT23764.1"/>
    </source>
</evidence>
<comment type="caution">
    <text evidence="9">The sequence shown here is derived from an EMBL/GenBank/DDBJ whole genome shotgun (WGS) entry which is preliminary data.</text>
</comment>
<dbReference type="SUPFAM" id="SSF102114">
    <property type="entry name" value="Radical SAM enzymes"/>
    <property type="match status" value="1"/>
</dbReference>
<comment type="cofactor">
    <cofactor evidence="7">
        <name>[4Fe-4S] cluster</name>
        <dbReference type="ChEBI" id="CHEBI:49883"/>
    </cofactor>
    <text evidence="7">Binds 1 [4Fe-4S] cluster. The cluster is coordinated with 3 cysteines and an exchangeable S-adenosyl-L-methionine.</text>
</comment>
<dbReference type="InterPro" id="IPR027596">
    <property type="entry name" value="AmmeMemoSam_rS"/>
</dbReference>
<dbReference type="Gene3D" id="3.20.20.70">
    <property type="entry name" value="Aldolase class I"/>
    <property type="match status" value="1"/>
</dbReference>
<dbReference type="SFLD" id="SFLDG01101">
    <property type="entry name" value="Uncharacterised_Radical_SAM_Su"/>
    <property type="match status" value="1"/>
</dbReference>
<keyword evidence="9" id="KW-0670">Pyruvate</keyword>
<feature type="domain" description="Radical SAM core" evidence="8">
    <location>
        <begin position="68"/>
        <end position="307"/>
    </location>
</feature>
<dbReference type="NCBIfam" id="TIGR04337">
    <property type="entry name" value="AmmeMemoSam_rS"/>
    <property type="match status" value="1"/>
</dbReference>
<reference evidence="9 10" key="1">
    <citation type="submission" date="2019-03" db="EMBL/GenBank/DDBJ databases">
        <title>Genomic Encyclopedia of Type Strains, Phase IV (KMG-IV): sequencing the most valuable type-strain genomes for metagenomic binning, comparative biology and taxonomic classification.</title>
        <authorList>
            <person name="Goeker M."/>
        </authorList>
    </citation>
    <scope>NUCLEOTIDE SEQUENCE [LARGE SCALE GENOMIC DNA]</scope>
    <source>
        <strain evidence="9 10">DSM 13587</strain>
    </source>
</reference>
<dbReference type="PANTHER" id="PTHR30352:SF5">
    <property type="entry name" value="PYRUVATE FORMATE-LYASE 1-ACTIVATING ENZYME"/>
    <property type="match status" value="1"/>
</dbReference>
<keyword evidence="9" id="KW-0456">Lyase</keyword>
<accession>A0A4R3N4R2</accession>
<evidence type="ECO:0000259" key="8">
    <source>
        <dbReference type="PROSITE" id="PS51918"/>
    </source>
</evidence>
<dbReference type="GO" id="GO:0046872">
    <property type="term" value="F:metal ion binding"/>
    <property type="evidence" value="ECO:0007669"/>
    <property type="project" value="UniProtKB-KW"/>
</dbReference>
<protein>
    <submittedName>
        <fullName evidence="9">Pyruvate formate lyase activating enzyme</fullName>
    </submittedName>
</protein>
<feature type="binding site" evidence="7">
    <location>
        <position position="89"/>
    </location>
    <ligand>
        <name>[4Fe-4S] cluster</name>
        <dbReference type="ChEBI" id="CHEBI:49883"/>
        <note>4Fe-4S-S-AdoMet</note>
    </ligand>
</feature>
<keyword evidence="2" id="KW-0313">Glucose metabolism</keyword>
<evidence type="ECO:0000313" key="10">
    <source>
        <dbReference type="Proteomes" id="UP000295717"/>
    </source>
</evidence>
<dbReference type="PROSITE" id="PS51918">
    <property type="entry name" value="RADICAL_SAM"/>
    <property type="match status" value="1"/>
</dbReference>
<dbReference type="InterPro" id="IPR058240">
    <property type="entry name" value="rSAM_sf"/>
</dbReference>
<dbReference type="InterPro" id="IPR016431">
    <property type="entry name" value="Pyrv-formate_lyase-activ_prd"/>
</dbReference>
<gene>
    <name evidence="9" type="ORF">EDC35_10177</name>
</gene>
<evidence type="ECO:0000256" key="1">
    <source>
        <dbReference type="ARBA" id="ARBA00022485"/>
    </source>
</evidence>
<evidence type="ECO:0000256" key="6">
    <source>
        <dbReference type="ARBA" id="ARBA00023014"/>
    </source>
</evidence>
<dbReference type="InterPro" id="IPR013785">
    <property type="entry name" value="Aldolase_TIM"/>
</dbReference>
<keyword evidence="5 7" id="KW-0408">Iron</keyword>
<dbReference type="Proteomes" id="UP000295717">
    <property type="component" value="Unassembled WGS sequence"/>
</dbReference>
<dbReference type="GO" id="GO:0051539">
    <property type="term" value="F:4 iron, 4 sulfur cluster binding"/>
    <property type="evidence" value="ECO:0007669"/>
    <property type="project" value="UniProtKB-KW"/>
</dbReference>
<sequence>MKEAAFYDRLDHKRVQCRLCPHDCIIANGGRGVCAVRYNSGGTLFTLVADRVIARNLEPIEKKPLFHFHPGSSAYSIATVGCSLRCTFCQNWEISQWPRERLPRHLDTDGEERDAEPVCPRLARLGDQVPGERVTPAQIVQTAHDSGARSIAYTFTEPTIFYELACETARLARKSGLSNVFITNGYINEAPQRELATVLDAANVDLKFFRDESYRHLSRIRLQPVLDAIQRYHALGVWLEVTTLVIPGVNDSDEELADIAGFIHSVSPDIPWHVSRFHAAYEMRDILPTPAATLQRAADIGRQAGLRHVYQGNLPGRGGEDSYCHHCGQRLIQRYGVYLLSNRIRQGCCPECGTAIAGVGMG</sequence>
<keyword evidence="6 7" id="KW-0411">Iron-sulfur</keyword>
<evidence type="ECO:0000256" key="4">
    <source>
        <dbReference type="ARBA" id="ARBA00022723"/>
    </source>
</evidence>